<evidence type="ECO:0000256" key="1">
    <source>
        <dbReference type="ARBA" id="ARBA00004651"/>
    </source>
</evidence>
<evidence type="ECO:0000256" key="2">
    <source>
        <dbReference type="ARBA" id="ARBA00022448"/>
    </source>
</evidence>
<feature type="compositionally biased region" description="Basic residues" evidence="8">
    <location>
        <begin position="277"/>
        <end position="287"/>
    </location>
</feature>
<dbReference type="InterPro" id="IPR044669">
    <property type="entry name" value="YneE/VCCN1/2-like"/>
</dbReference>
<feature type="transmembrane region" description="Helical" evidence="9">
    <location>
        <begin position="371"/>
        <end position="391"/>
    </location>
</feature>
<keyword evidence="11" id="KW-1185">Reference proteome</keyword>
<keyword evidence="3" id="KW-1003">Cell membrane</keyword>
<feature type="compositionally biased region" description="Low complexity" evidence="8">
    <location>
        <begin position="243"/>
        <end position="276"/>
    </location>
</feature>
<dbReference type="PANTHER" id="PTHR33281:SF19">
    <property type="entry name" value="VOLTAGE-DEPENDENT ANION CHANNEL-FORMING PROTEIN YNEE"/>
    <property type="match status" value="1"/>
</dbReference>
<proteinExistence type="predicted"/>
<feature type="transmembrane region" description="Helical" evidence="9">
    <location>
        <begin position="64"/>
        <end position="85"/>
    </location>
</feature>
<feature type="region of interest" description="Disordered" evidence="8">
    <location>
        <begin position="243"/>
        <end position="292"/>
    </location>
</feature>
<dbReference type="Proteomes" id="UP000193560">
    <property type="component" value="Unassembled WGS sequence"/>
</dbReference>
<accession>A0A1X2HZX1</accession>
<name>A0A1X2HZX1_9FUNG</name>
<keyword evidence="2" id="KW-0813">Transport</keyword>
<evidence type="ECO:0000256" key="5">
    <source>
        <dbReference type="ARBA" id="ARBA00022989"/>
    </source>
</evidence>
<evidence type="ECO:0000256" key="3">
    <source>
        <dbReference type="ARBA" id="ARBA00022475"/>
    </source>
</evidence>
<gene>
    <name evidence="10" type="ORF">BCR42DRAFT_428172</name>
</gene>
<comment type="caution">
    <text evidence="10">The sequence shown here is derived from an EMBL/GenBank/DDBJ whole genome shotgun (WGS) entry which is preliminary data.</text>
</comment>
<keyword evidence="7 9" id="KW-0472">Membrane</keyword>
<dbReference type="PANTHER" id="PTHR33281">
    <property type="entry name" value="UPF0187 PROTEIN YNEE"/>
    <property type="match status" value="1"/>
</dbReference>
<dbReference type="STRING" id="90262.A0A1X2HZX1"/>
<dbReference type="Pfam" id="PF25539">
    <property type="entry name" value="Bestrophin_2"/>
    <property type="match status" value="2"/>
</dbReference>
<dbReference type="OrthoDB" id="1368at2759"/>
<keyword evidence="4 9" id="KW-0812">Transmembrane</keyword>
<feature type="transmembrane region" description="Helical" evidence="9">
    <location>
        <begin position="40"/>
        <end position="58"/>
    </location>
</feature>
<comment type="subcellular location">
    <subcellularLocation>
        <location evidence="1">Cell membrane</location>
        <topology evidence="1">Multi-pass membrane protein</topology>
    </subcellularLocation>
</comment>
<keyword evidence="6" id="KW-0406">Ion transport</keyword>
<evidence type="ECO:0000256" key="4">
    <source>
        <dbReference type="ARBA" id="ARBA00022692"/>
    </source>
</evidence>
<dbReference type="GO" id="GO:0005886">
    <property type="term" value="C:plasma membrane"/>
    <property type="evidence" value="ECO:0007669"/>
    <property type="project" value="UniProtKB-SubCell"/>
</dbReference>
<dbReference type="EMBL" id="MCGE01000044">
    <property type="protein sequence ID" value="ORZ05379.1"/>
    <property type="molecule type" value="Genomic_DNA"/>
</dbReference>
<reference evidence="10 11" key="1">
    <citation type="submission" date="2016-07" db="EMBL/GenBank/DDBJ databases">
        <title>Pervasive Adenine N6-methylation of Active Genes in Fungi.</title>
        <authorList>
            <consortium name="DOE Joint Genome Institute"/>
            <person name="Mondo S.J."/>
            <person name="Dannebaum R.O."/>
            <person name="Kuo R.C."/>
            <person name="Labutti K."/>
            <person name="Haridas S."/>
            <person name="Kuo A."/>
            <person name="Salamov A."/>
            <person name="Ahrendt S.R."/>
            <person name="Lipzen A."/>
            <person name="Sullivan W."/>
            <person name="Andreopoulos W.B."/>
            <person name="Clum A."/>
            <person name="Lindquist E."/>
            <person name="Daum C."/>
            <person name="Ramamoorthy G.K."/>
            <person name="Gryganskyi A."/>
            <person name="Culley D."/>
            <person name="Magnuson J.K."/>
            <person name="James T.Y."/>
            <person name="O'Malley M.A."/>
            <person name="Stajich J.E."/>
            <person name="Spatafora J.W."/>
            <person name="Visel A."/>
            <person name="Grigoriev I.V."/>
        </authorList>
    </citation>
    <scope>NUCLEOTIDE SEQUENCE [LARGE SCALE GENOMIC DNA]</scope>
    <source>
        <strain evidence="10 11">NRRL 1336</strain>
    </source>
</reference>
<evidence type="ECO:0000313" key="11">
    <source>
        <dbReference type="Proteomes" id="UP000193560"/>
    </source>
</evidence>
<evidence type="ECO:0000256" key="7">
    <source>
        <dbReference type="ARBA" id="ARBA00023136"/>
    </source>
</evidence>
<dbReference type="AlphaFoldDB" id="A0A1X2HZX1"/>
<keyword evidence="5 9" id="KW-1133">Transmembrane helix</keyword>
<evidence type="ECO:0000256" key="9">
    <source>
        <dbReference type="SAM" id="Phobius"/>
    </source>
</evidence>
<evidence type="ECO:0000256" key="6">
    <source>
        <dbReference type="ARBA" id="ARBA00023065"/>
    </source>
</evidence>
<sequence>MISHILESDKAPKEHSSRWIRDLKAYPDHLRVRGSVVPDIFPLVILTTAYGYVIAHAFNLGFDYIAISNSVVPALSVVLGLLLAFRANTSYARYYEGRQLWEALTSNARNLSRLVWLSIPERTQNDHLEKMRCMKLILAFAVATKHHLRHEYGVDYYDLDYLLPPHWIPAATADDENNDDQVNNMHLLAPGFFLDDDSTTTTTTRDRGIKPAKKLDREISKMQRYGGDDPLDKVNLPMHYNDINNSDNTINNNSGAGESSATTCSSSASSIKSNASSKKKKHHHPHLHNVFSSDEDLPDEVMQANMSLPLEIIFRVSLYFEQAKKSGKVDAIFSSVMISHMNSLNDCLAGLERLVDTPIPRAYNIHLKQSLWLYLLVMPFTIVADLGWWLVPTVVINSFILYGIDAIGAQIENPFGYNGNDLPLNQFCDQIRKEIEFIVHHIPCEIVA</sequence>
<protein>
    <submittedName>
        <fullName evidence="10">Bestrophin, RFP-TM, chloride channel-domain-containing protein</fullName>
    </submittedName>
</protein>
<evidence type="ECO:0000256" key="8">
    <source>
        <dbReference type="SAM" id="MobiDB-lite"/>
    </source>
</evidence>
<evidence type="ECO:0000313" key="10">
    <source>
        <dbReference type="EMBL" id="ORZ05379.1"/>
    </source>
</evidence>
<dbReference type="GO" id="GO:0005254">
    <property type="term" value="F:chloride channel activity"/>
    <property type="evidence" value="ECO:0007669"/>
    <property type="project" value="InterPro"/>
</dbReference>
<organism evidence="10 11">
    <name type="scientific">Absidia repens</name>
    <dbReference type="NCBI Taxonomy" id="90262"/>
    <lineage>
        <taxon>Eukaryota</taxon>
        <taxon>Fungi</taxon>
        <taxon>Fungi incertae sedis</taxon>
        <taxon>Mucoromycota</taxon>
        <taxon>Mucoromycotina</taxon>
        <taxon>Mucoromycetes</taxon>
        <taxon>Mucorales</taxon>
        <taxon>Cunninghamellaceae</taxon>
        <taxon>Absidia</taxon>
    </lineage>
</organism>